<proteinExistence type="predicted"/>
<feature type="region of interest" description="Disordered" evidence="1">
    <location>
        <begin position="21"/>
        <end position="61"/>
    </location>
</feature>
<accession>A0A8S4AQM2</accession>
<gene>
    <name evidence="2" type="ORF">MMEN_LOCUS5517</name>
</gene>
<name>A0A8S4AQM2_9TELE</name>
<sequence length="84" mass="9501">MLPVRALIYLFPSRDLATPTELRQRQWQQNTTVPGEEEDDSNKVRRAPSEVGDGTDVRARDGASRDALLSVKRRPSNSFTVNFI</sequence>
<evidence type="ECO:0000313" key="3">
    <source>
        <dbReference type="Proteomes" id="UP000677803"/>
    </source>
</evidence>
<dbReference type="EMBL" id="CAJRST010004446">
    <property type="protein sequence ID" value="CAG5878238.1"/>
    <property type="molecule type" value="Genomic_DNA"/>
</dbReference>
<organism evidence="2 3">
    <name type="scientific">Menidia menidia</name>
    <name type="common">Atlantic silverside</name>
    <dbReference type="NCBI Taxonomy" id="238744"/>
    <lineage>
        <taxon>Eukaryota</taxon>
        <taxon>Metazoa</taxon>
        <taxon>Chordata</taxon>
        <taxon>Craniata</taxon>
        <taxon>Vertebrata</taxon>
        <taxon>Euteleostomi</taxon>
        <taxon>Actinopterygii</taxon>
        <taxon>Neopterygii</taxon>
        <taxon>Teleostei</taxon>
        <taxon>Neoteleostei</taxon>
        <taxon>Acanthomorphata</taxon>
        <taxon>Ovalentaria</taxon>
        <taxon>Atherinomorphae</taxon>
        <taxon>Atheriniformes</taxon>
        <taxon>Atherinopsidae</taxon>
        <taxon>Menidiinae</taxon>
        <taxon>Menidia</taxon>
    </lineage>
</organism>
<reference evidence="2" key="1">
    <citation type="submission" date="2021-05" db="EMBL/GenBank/DDBJ databases">
        <authorList>
            <person name="Tigano A."/>
        </authorList>
    </citation>
    <scope>NUCLEOTIDE SEQUENCE</scope>
</reference>
<dbReference type="Proteomes" id="UP000677803">
    <property type="component" value="Unassembled WGS sequence"/>
</dbReference>
<protein>
    <submittedName>
        <fullName evidence="2">(Atlantic silverside) hypothetical protein</fullName>
    </submittedName>
</protein>
<comment type="caution">
    <text evidence="2">The sequence shown here is derived from an EMBL/GenBank/DDBJ whole genome shotgun (WGS) entry which is preliminary data.</text>
</comment>
<dbReference type="AlphaFoldDB" id="A0A8S4AQM2"/>
<evidence type="ECO:0000313" key="2">
    <source>
        <dbReference type="EMBL" id="CAG5878238.1"/>
    </source>
</evidence>
<keyword evidence="3" id="KW-1185">Reference proteome</keyword>
<evidence type="ECO:0000256" key="1">
    <source>
        <dbReference type="SAM" id="MobiDB-lite"/>
    </source>
</evidence>